<dbReference type="InterPro" id="IPR050673">
    <property type="entry name" value="Mito_inner_translocase_sub"/>
</dbReference>
<evidence type="ECO:0000256" key="1">
    <source>
        <dbReference type="ARBA" id="ARBA00022448"/>
    </source>
</evidence>
<dbReference type="Pfam" id="PF02953">
    <property type="entry name" value="zf-Tim10_DDP"/>
    <property type="match status" value="1"/>
</dbReference>
<organism evidence="10">
    <name type="scientific">Sesamum calycinum</name>
    <dbReference type="NCBI Taxonomy" id="2727403"/>
    <lineage>
        <taxon>Eukaryota</taxon>
        <taxon>Viridiplantae</taxon>
        <taxon>Streptophyta</taxon>
        <taxon>Embryophyta</taxon>
        <taxon>Tracheophyta</taxon>
        <taxon>Spermatophyta</taxon>
        <taxon>Magnoliopsida</taxon>
        <taxon>eudicotyledons</taxon>
        <taxon>Gunneridae</taxon>
        <taxon>Pentapetalae</taxon>
        <taxon>asterids</taxon>
        <taxon>lamiids</taxon>
        <taxon>Lamiales</taxon>
        <taxon>Pedaliaceae</taxon>
        <taxon>Sesamum</taxon>
    </lineage>
</organism>
<evidence type="ECO:0000256" key="7">
    <source>
        <dbReference type="ARBA" id="ARBA00023157"/>
    </source>
</evidence>
<evidence type="ECO:0000256" key="8">
    <source>
        <dbReference type="RuleBase" id="RU367043"/>
    </source>
</evidence>
<keyword evidence="5 8" id="KW-0811">Translocation</keyword>
<proteinExistence type="inferred from homology"/>
<keyword evidence="3" id="KW-0862">Zinc</keyword>
<reference evidence="10" key="1">
    <citation type="submission" date="2020-06" db="EMBL/GenBank/DDBJ databases">
        <authorList>
            <person name="Li T."/>
            <person name="Hu X."/>
            <person name="Zhang T."/>
            <person name="Song X."/>
            <person name="Zhang H."/>
            <person name="Dai N."/>
            <person name="Sheng W."/>
            <person name="Hou X."/>
            <person name="Wei L."/>
        </authorList>
    </citation>
    <scope>NUCLEOTIDE SEQUENCE</scope>
    <source>
        <strain evidence="10">KEN8</strain>
        <tissue evidence="10">Leaf</tissue>
    </source>
</reference>
<dbReference type="SUPFAM" id="SSF144122">
    <property type="entry name" value="Tim10-like"/>
    <property type="match status" value="1"/>
</dbReference>
<evidence type="ECO:0000256" key="6">
    <source>
        <dbReference type="ARBA" id="ARBA00023128"/>
    </source>
</evidence>
<accession>A0AAW2SEW1</accession>
<evidence type="ECO:0000256" key="3">
    <source>
        <dbReference type="ARBA" id="ARBA00022833"/>
    </source>
</evidence>
<protein>
    <recommendedName>
        <fullName evidence="8">Mitochondrial import inner membrane translocase subunit</fullName>
    </recommendedName>
</protein>
<evidence type="ECO:0000313" key="10">
    <source>
        <dbReference type="EMBL" id="KAL0390206.1"/>
    </source>
</evidence>
<dbReference type="EMBL" id="JACGWM010000002">
    <property type="protein sequence ID" value="KAL0390206.1"/>
    <property type="molecule type" value="Genomic_DNA"/>
</dbReference>
<reference evidence="10" key="2">
    <citation type="journal article" date="2024" name="Plant">
        <title>Genomic evolution and insights into agronomic trait innovations of Sesamum species.</title>
        <authorList>
            <person name="Miao H."/>
            <person name="Wang L."/>
            <person name="Qu L."/>
            <person name="Liu H."/>
            <person name="Sun Y."/>
            <person name="Le M."/>
            <person name="Wang Q."/>
            <person name="Wei S."/>
            <person name="Zheng Y."/>
            <person name="Lin W."/>
            <person name="Duan Y."/>
            <person name="Cao H."/>
            <person name="Xiong S."/>
            <person name="Wang X."/>
            <person name="Wei L."/>
            <person name="Li C."/>
            <person name="Ma Q."/>
            <person name="Ju M."/>
            <person name="Zhao R."/>
            <person name="Li G."/>
            <person name="Mu C."/>
            <person name="Tian Q."/>
            <person name="Mei H."/>
            <person name="Zhang T."/>
            <person name="Gao T."/>
            <person name="Zhang H."/>
        </authorList>
    </citation>
    <scope>NUCLEOTIDE SEQUENCE</scope>
    <source>
        <strain evidence="10">KEN8</strain>
    </source>
</reference>
<comment type="subunit">
    <text evidence="8">Heterohexamer.</text>
</comment>
<keyword evidence="2" id="KW-0479">Metal-binding</keyword>
<evidence type="ECO:0000256" key="5">
    <source>
        <dbReference type="ARBA" id="ARBA00023010"/>
    </source>
</evidence>
<dbReference type="GO" id="GO:0015031">
    <property type="term" value="P:protein transport"/>
    <property type="evidence" value="ECO:0007669"/>
    <property type="project" value="UniProtKB-KW"/>
</dbReference>
<evidence type="ECO:0000256" key="2">
    <source>
        <dbReference type="ARBA" id="ARBA00022723"/>
    </source>
</evidence>
<keyword evidence="8" id="KW-0999">Mitochondrion inner membrane</keyword>
<dbReference type="GO" id="GO:0005743">
    <property type="term" value="C:mitochondrial inner membrane"/>
    <property type="evidence" value="ECO:0007669"/>
    <property type="project" value="UniProtKB-SubCell"/>
</dbReference>
<sequence>MDKTLLAADLSSLPEADKATISAVVDQLQTRDSLRMYNALVERCFDDCVDSFYRKTLEPPQRIKDFHEASLEPSSRHKYKQLVLHASMKNQGCFRVPSEEQKLAPKKIKATKKARAQFFNGYNGNFGSVKHVLP</sequence>
<dbReference type="InterPro" id="IPR004217">
    <property type="entry name" value="Tim10-like"/>
</dbReference>
<comment type="subcellular location">
    <subcellularLocation>
        <location evidence="8">Mitochondrion inner membrane</location>
        <topology evidence="8">Peripheral membrane protein</topology>
        <orientation evidence="8">Intermembrane side</orientation>
    </subcellularLocation>
</comment>
<keyword evidence="6 8" id="KW-0496">Mitochondrion</keyword>
<comment type="function">
    <text evidence="8">Mitochondrial intermembrane chaperone that participates in the import and insertion of some multi-pass transmembrane proteins into the mitochondrial inner membrane. Also required for the transfer of beta-barrel precursors from the TOM complex to the sorting and assembly machinery (SAM complex) of the outer membrane. Acts as a chaperone-like protein that protects the hydrophobic precursors from aggregation and guide them through the mitochondrial intermembrane space.</text>
</comment>
<keyword evidence="7 8" id="KW-1015">Disulfide bond</keyword>
<evidence type="ECO:0000256" key="4">
    <source>
        <dbReference type="ARBA" id="ARBA00022927"/>
    </source>
</evidence>
<feature type="domain" description="Tim10-like" evidence="9">
    <location>
        <begin position="25"/>
        <end position="57"/>
    </location>
</feature>
<comment type="domain">
    <text evidence="8">The twin CX3C motif contains 4 conserved Cys residues that form 2 disulfide bonds in the mitochondrial intermembrane space.</text>
</comment>
<keyword evidence="8" id="KW-0472">Membrane</keyword>
<dbReference type="AlphaFoldDB" id="A0AAW2SEW1"/>
<gene>
    <name evidence="10" type="ORF">Scaly_0377700</name>
</gene>
<dbReference type="InterPro" id="IPR035427">
    <property type="entry name" value="Tim10-like_dom_sf"/>
</dbReference>
<comment type="caution">
    <text evidence="10">The sequence shown here is derived from an EMBL/GenBank/DDBJ whole genome shotgun (WGS) entry which is preliminary data.</text>
</comment>
<comment type="similarity">
    <text evidence="8">Belongs to the small Tim family.</text>
</comment>
<name>A0AAW2SEW1_9LAMI</name>
<dbReference type="Gene3D" id="1.10.287.810">
    <property type="entry name" value="Mitochondrial import inner membrane translocase subunit tim13 like domains"/>
    <property type="match status" value="1"/>
</dbReference>
<dbReference type="PANTHER" id="PTHR13172">
    <property type="entry name" value="MITOCHONDRIAL IMPORT INNER MEMBRANE TRANSLOCASE SUBUNIT TIM9B"/>
    <property type="match status" value="1"/>
</dbReference>
<keyword evidence="1 8" id="KW-0813">Transport</keyword>
<dbReference type="GO" id="GO:0046872">
    <property type="term" value="F:metal ion binding"/>
    <property type="evidence" value="ECO:0007669"/>
    <property type="project" value="UniProtKB-KW"/>
</dbReference>
<keyword evidence="4 8" id="KW-0653">Protein transport</keyword>
<keyword evidence="8" id="KW-0143">Chaperone</keyword>
<evidence type="ECO:0000259" key="9">
    <source>
        <dbReference type="Pfam" id="PF02953"/>
    </source>
</evidence>